<proteinExistence type="predicted"/>
<name>A0A447RY29_KLEPN</name>
<evidence type="ECO:0000313" key="1">
    <source>
        <dbReference type="EMBL" id="VEB04728.1"/>
    </source>
</evidence>
<evidence type="ECO:0000313" key="2">
    <source>
        <dbReference type="Proteomes" id="UP000282433"/>
    </source>
</evidence>
<dbReference type="AlphaFoldDB" id="A0A447RY29"/>
<dbReference type="InterPro" id="IPR037012">
    <property type="entry name" value="NanQ/TabA/YiaL_sf"/>
</dbReference>
<dbReference type="Pfam" id="PF04074">
    <property type="entry name" value="DUF386"/>
    <property type="match status" value="1"/>
</dbReference>
<protein>
    <submittedName>
        <fullName evidence="1">Protein YjgK, linked to biofilm formation</fullName>
    </submittedName>
</protein>
<dbReference type="GO" id="GO:0044010">
    <property type="term" value="P:single-species biofilm formation"/>
    <property type="evidence" value="ECO:0007669"/>
    <property type="project" value="TreeGrafter"/>
</dbReference>
<dbReference type="PANTHER" id="PTHR34986:SF4">
    <property type="entry name" value="EVOLVED BETA-GALACTOSIDASE SUBUNIT BETA-RELATED"/>
    <property type="match status" value="1"/>
</dbReference>
<gene>
    <name evidence="1" type="primary">tabA</name>
    <name evidence="1" type="ORF">NCTC13635_04668</name>
</gene>
<dbReference type="NCBIfam" id="TIGR00022">
    <property type="entry name" value="YhcH/YjgK/YiaL family protein"/>
    <property type="match status" value="1"/>
</dbReference>
<sequence length="41" mass="4474">MILNEGDFVVFYPGEVHKPLCAVGAPAMVRKAVVKMLMVLV</sequence>
<dbReference type="PANTHER" id="PTHR34986">
    <property type="entry name" value="EVOLVED BETA-GALACTOSIDASE SUBUNIT BETA"/>
    <property type="match status" value="1"/>
</dbReference>
<dbReference type="InterPro" id="IPR004375">
    <property type="entry name" value="NanQ/TabA/YiaL"/>
</dbReference>
<accession>A0A447RY29</accession>
<dbReference type="Gene3D" id="2.60.120.370">
    <property type="entry name" value="YhcH/YjgK/YiaL"/>
    <property type="match status" value="1"/>
</dbReference>
<dbReference type="EMBL" id="LR134162">
    <property type="protein sequence ID" value="VEB04728.1"/>
    <property type="molecule type" value="Genomic_DNA"/>
</dbReference>
<dbReference type="GO" id="GO:0005829">
    <property type="term" value="C:cytosol"/>
    <property type="evidence" value="ECO:0007669"/>
    <property type="project" value="TreeGrafter"/>
</dbReference>
<organism evidence="1 2">
    <name type="scientific">Klebsiella pneumoniae</name>
    <dbReference type="NCBI Taxonomy" id="573"/>
    <lineage>
        <taxon>Bacteria</taxon>
        <taxon>Pseudomonadati</taxon>
        <taxon>Pseudomonadota</taxon>
        <taxon>Gammaproteobacteria</taxon>
        <taxon>Enterobacterales</taxon>
        <taxon>Enterobacteriaceae</taxon>
        <taxon>Klebsiella/Raoultella group</taxon>
        <taxon>Klebsiella</taxon>
        <taxon>Klebsiella pneumoniae complex</taxon>
    </lineage>
</organism>
<reference evidence="1 2" key="1">
    <citation type="submission" date="2018-12" db="EMBL/GenBank/DDBJ databases">
        <authorList>
            <consortium name="Pathogen Informatics"/>
        </authorList>
    </citation>
    <scope>NUCLEOTIDE SEQUENCE [LARGE SCALE GENOMIC DNA]</scope>
    <source>
        <strain evidence="1 2">NCTC13635</strain>
    </source>
</reference>
<dbReference type="SUPFAM" id="SSF51197">
    <property type="entry name" value="Clavaminate synthase-like"/>
    <property type="match status" value="1"/>
</dbReference>
<dbReference type="Proteomes" id="UP000282433">
    <property type="component" value="Chromosome"/>
</dbReference>